<feature type="compositionally biased region" description="Low complexity" evidence="1">
    <location>
        <begin position="790"/>
        <end position="804"/>
    </location>
</feature>
<dbReference type="RefSeq" id="XP_067066016.1">
    <property type="nucleotide sequence ID" value="XM_067209384.1"/>
</dbReference>
<organism evidence="2 3">
    <name type="scientific">Leishmania orientalis</name>
    <dbReference type="NCBI Taxonomy" id="2249476"/>
    <lineage>
        <taxon>Eukaryota</taxon>
        <taxon>Discoba</taxon>
        <taxon>Euglenozoa</taxon>
        <taxon>Kinetoplastea</taxon>
        <taxon>Metakinetoplastina</taxon>
        <taxon>Trypanosomatida</taxon>
        <taxon>Trypanosomatidae</taxon>
        <taxon>Leishmaniinae</taxon>
        <taxon>Leishmania</taxon>
    </lineage>
</organism>
<dbReference type="AlphaFoldDB" id="A0A836KUN7"/>
<feature type="region of interest" description="Disordered" evidence="1">
    <location>
        <begin position="1"/>
        <end position="144"/>
    </location>
</feature>
<feature type="compositionally biased region" description="Low complexity" evidence="1">
    <location>
        <begin position="554"/>
        <end position="563"/>
    </location>
</feature>
<feature type="region of interest" description="Disordered" evidence="1">
    <location>
        <begin position="548"/>
        <end position="572"/>
    </location>
</feature>
<feature type="region of interest" description="Disordered" evidence="1">
    <location>
        <begin position="896"/>
        <end position="961"/>
    </location>
</feature>
<evidence type="ECO:0000313" key="3">
    <source>
        <dbReference type="Proteomes" id="UP000674143"/>
    </source>
</evidence>
<feature type="region of interest" description="Disordered" evidence="1">
    <location>
        <begin position="650"/>
        <end position="669"/>
    </location>
</feature>
<dbReference type="EMBL" id="JAFHLR010000004">
    <property type="protein sequence ID" value="KAG5487819.1"/>
    <property type="molecule type" value="Genomic_DNA"/>
</dbReference>
<feature type="region of interest" description="Disordered" evidence="1">
    <location>
        <begin position="678"/>
        <end position="724"/>
    </location>
</feature>
<proteinExistence type="predicted"/>
<comment type="caution">
    <text evidence="2">The sequence shown here is derived from an EMBL/GenBank/DDBJ whole genome shotgun (WGS) entry which is preliminary data.</text>
</comment>
<feature type="compositionally biased region" description="Polar residues" evidence="1">
    <location>
        <begin position="115"/>
        <end position="124"/>
    </location>
</feature>
<feature type="compositionally biased region" description="Polar residues" evidence="1">
    <location>
        <begin position="165"/>
        <end position="175"/>
    </location>
</feature>
<feature type="compositionally biased region" description="Low complexity" evidence="1">
    <location>
        <begin position="920"/>
        <end position="937"/>
    </location>
</feature>
<feature type="compositionally biased region" description="Low complexity" evidence="1">
    <location>
        <begin position="683"/>
        <end position="693"/>
    </location>
</feature>
<feature type="compositionally biased region" description="Basic residues" evidence="1">
    <location>
        <begin position="86"/>
        <end position="99"/>
    </location>
</feature>
<dbReference type="KEGG" id="loi:92363318"/>
<feature type="compositionally biased region" description="Polar residues" evidence="1">
    <location>
        <begin position="366"/>
        <end position="380"/>
    </location>
</feature>
<dbReference type="GeneID" id="92363318"/>
<reference evidence="3" key="1">
    <citation type="journal article" date="2021" name="Microbiol. Resour. Announc.">
        <title>LGAAP: Leishmaniinae Genome Assembly and Annotation Pipeline.</title>
        <authorList>
            <person name="Almutairi H."/>
            <person name="Urbaniak M.D."/>
            <person name="Bates M.D."/>
            <person name="Jariyapan N."/>
            <person name="Kwakye-Nuako G."/>
            <person name="Thomaz-Soccol V."/>
            <person name="Al-Salem W.S."/>
            <person name="Dillon R.J."/>
            <person name="Bates P.A."/>
            <person name="Gatherer D."/>
        </authorList>
    </citation>
    <scope>NUCLEOTIDE SEQUENCE [LARGE SCALE GENOMIC DNA]</scope>
</reference>
<feature type="compositionally biased region" description="Low complexity" evidence="1">
    <location>
        <begin position="395"/>
        <end position="411"/>
    </location>
</feature>
<evidence type="ECO:0000313" key="2">
    <source>
        <dbReference type="EMBL" id="KAG5487819.1"/>
    </source>
</evidence>
<evidence type="ECO:0000256" key="1">
    <source>
        <dbReference type="SAM" id="MobiDB-lite"/>
    </source>
</evidence>
<feature type="region of interest" description="Disordered" evidence="1">
    <location>
        <begin position="322"/>
        <end position="437"/>
    </location>
</feature>
<feature type="compositionally biased region" description="Polar residues" evidence="1">
    <location>
        <begin position="941"/>
        <end position="951"/>
    </location>
</feature>
<dbReference type="Proteomes" id="UP000674143">
    <property type="component" value="Unassembled WGS sequence"/>
</dbReference>
<feature type="compositionally biased region" description="Low complexity" evidence="1">
    <location>
        <begin position="225"/>
        <end position="243"/>
    </location>
</feature>
<feature type="region of interest" description="Disordered" evidence="1">
    <location>
        <begin position="165"/>
        <end position="272"/>
    </location>
</feature>
<feature type="compositionally biased region" description="Low complexity" evidence="1">
    <location>
        <begin position="70"/>
        <end position="85"/>
    </location>
</feature>
<feature type="compositionally biased region" description="Polar residues" evidence="1">
    <location>
        <begin position="17"/>
        <end position="38"/>
    </location>
</feature>
<name>A0A836KUN7_9TRYP</name>
<keyword evidence="3" id="KW-1185">Reference proteome</keyword>
<feature type="region of interest" description="Disordered" evidence="1">
    <location>
        <begin position="759"/>
        <end position="824"/>
    </location>
</feature>
<accession>A0A836KUN7</accession>
<feature type="compositionally biased region" description="Polar residues" evidence="1">
    <location>
        <begin position="759"/>
        <end position="771"/>
    </location>
</feature>
<protein>
    <submittedName>
        <fullName evidence="2">Uncharacterized protein</fullName>
    </submittedName>
</protein>
<reference evidence="3" key="2">
    <citation type="journal article" date="2021" name="Sci. Data">
        <title>Chromosome-scale genome sequencing, assembly and annotation of six genomes from subfamily Leishmaniinae.</title>
        <authorList>
            <person name="Almutairi H."/>
            <person name="Urbaniak M.D."/>
            <person name="Bates M.D."/>
            <person name="Jariyapan N."/>
            <person name="Kwakye-Nuako G."/>
            <person name="Thomaz Soccol V."/>
            <person name="Al-Salem W.S."/>
            <person name="Dillon R.J."/>
            <person name="Bates P.A."/>
            <person name="Gatherer D."/>
        </authorList>
    </citation>
    <scope>NUCLEOTIDE SEQUENCE [LARGE SCALE GENOMIC DNA]</scope>
</reference>
<sequence>MRKGPRHAGVVAAASPCSHSSSNAMTSSQALATVTTSGALFGGDSPVAASLPGRRQPQFSRGSLSKAWTSSPSSASCSPQQQQQRSQRRMRKGPNHRRSGGGGRGETQVKRLPNASASDASISTPKVPPQCSRRGRRSSGGGDVAAGVSTVEVVVQSVLAPQSHLNMSSSVAHTTSSNNGNEAGSSSSPLPRQQQQRQRPPDRLNRAGGKRYSKPREARDWTCTQLQEGAQQNQQQHRQLQSRQSRRRLARGRSEGSVKADPTEHNVANEEELVAGDLHAAAVVWTERLMVSRKPRHGSRIYSPSATAAEVTLENEELLSDASIRQAPSRSAKKAMTTSSRRSAATEGGRRSRHRRRLSPAHPVASSPTLSRESSINEAVTNAAVDEPQPLPTVSRAAHSADGTAAADSSRPSLRAGSKPSRKQKRTLSTLQQQHPPGFALATAMTPVTAIAAFSPPPPLPFRTPQDPTTAAQQVSPITHTVVAEPALPVPSSTVMRLAEFSSVNGSVADPCVVAAVLPASAGGAAHGVNPAVRHGVRMNSTEAAFRLGPPTVEPSYLQPPQQESEEEKQLSRRGLRFGALPFYPSATASLGLAMTPAGGTNGGDALLASLAVAVPSPQSFLGSYNMSPARSPPLIQPNSSPLGDSIINRSQSSTGGLMSGQSAFTAESTAAAGTPWTLTVDPLSHSSPPSSLGRDDADGDGVSSATPSVPLKSPAHGFATCASNGSNTEMHNAMMDRPAMWRSALMVTNTATGALLSPSTVHAPSGSPTVLWSGGGGGNGSQTRASKHGSGTSSLTAALATTSGGTGHRSSVHSASTPDGDVVREFPQAPYLAVNRTTEPHQPQHQHPMFGPRVLSESDLDRVRHNRVAVSDVVAKDEGTLVDTLFADVNMIEDDESEVDGEDALNSRGGGERWSIQLPSSSVASSSGSPLAASSPDARTPQSTNQQSQHRPGPASAGARMLGKEAGGQIFGGGYWYPSGPWAGTDAPGRGSGSSGIGTGSYRASGGDAKTSLAAAVTASIGSASLAAGWRGLSTPPHRHRDFSASCTSVASTISLIDPKQPQADGAAYDMAGEDDEWEMNSSAYADSLDEAQIQWIEEQLRATENPAGYF</sequence>
<gene>
    <name evidence="2" type="ORF">LSCM4_07497</name>
</gene>
<feature type="compositionally biased region" description="Polar residues" evidence="1">
    <location>
        <begin position="57"/>
        <end position="69"/>
    </location>
</feature>
<feature type="compositionally biased region" description="Polar residues" evidence="1">
    <location>
        <begin position="809"/>
        <end position="818"/>
    </location>
</feature>
<feature type="compositionally biased region" description="Basic and acidic residues" evidence="1">
    <location>
        <begin position="252"/>
        <end position="268"/>
    </location>
</feature>
<feature type="compositionally biased region" description="Low complexity" evidence="1">
    <location>
        <begin position="176"/>
        <end position="198"/>
    </location>
</feature>